<name>A0A382S5I8_9ZZZZ</name>
<evidence type="ECO:0000256" key="1">
    <source>
        <dbReference type="SAM" id="Phobius"/>
    </source>
</evidence>
<feature type="non-terminal residue" evidence="2">
    <location>
        <position position="25"/>
    </location>
</feature>
<keyword evidence="1" id="KW-0472">Membrane</keyword>
<proteinExistence type="predicted"/>
<keyword evidence="1" id="KW-0812">Transmembrane</keyword>
<gene>
    <name evidence="2" type="ORF">METZ01_LOCUS358013</name>
</gene>
<sequence>MLNQAHLSLAIVAALSFSSMVLTGC</sequence>
<keyword evidence="1" id="KW-1133">Transmembrane helix</keyword>
<dbReference type="EMBL" id="UINC01126586">
    <property type="protein sequence ID" value="SVD05159.1"/>
    <property type="molecule type" value="Genomic_DNA"/>
</dbReference>
<organism evidence="2">
    <name type="scientific">marine metagenome</name>
    <dbReference type="NCBI Taxonomy" id="408172"/>
    <lineage>
        <taxon>unclassified sequences</taxon>
        <taxon>metagenomes</taxon>
        <taxon>ecological metagenomes</taxon>
    </lineage>
</organism>
<dbReference type="AlphaFoldDB" id="A0A382S5I8"/>
<reference evidence="2" key="1">
    <citation type="submission" date="2018-05" db="EMBL/GenBank/DDBJ databases">
        <authorList>
            <person name="Lanie J.A."/>
            <person name="Ng W.-L."/>
            <person name="Kazmierczak K.M."/>
            <person name="Andrzejewski T.M."/>
            <person name="Davidsen T.M."/>
            <person name="Wayne K.J."/>
            <person name="Tettelin H."/>
            <person name="Glass J.I."/>
            <person name="Rusch D."/>
            <person name="Podicherti R."/>
            <person name="Tsui H.-C.T."/>
            <person name="Winkler M.E."/>
        </authorList>
    </citation>
    <scope>NUCLEOTIDE SEQUENCE</scope>
</reference>
<protein>
    <submittedName>
        <fullName evidence="2">Uncharacterized protein</fullName>
    </submittedName>
</protein>
<accession>A0A382S5I8</accession>
<evidence type="ECO:0000313" key="2">
    <source>
        <dbReference type="EMBL" id="SVD05159.1"/>
    </source>
</evidence>
<feature type="transmembrane region" description="Helical" evidence="1">
    <location>
        <begin position="6"/>
        <end position="24"/>
    </location>
</feature>